<keyword evidence="5 6" id="KW-0408">Iron</keyword>
<dbReference type="OrthoDB" id="288590at2759"/>
<keyword evidence="4 6" id="KW-0560">Oxidoreductase</keyword>
<dbReference type="InterPro" id="IPR027443">
    <property type="entry name" value="IPNS-like_sf"/>
</dbReference>
<dbReference type="Pfam" id="PF03171">
    <property type="entry name" value="2OG-FeII_Oxy"/>
    <property type="match status" value="1"/>
</dbReference>
<evidence type="ECO:0000313" key="8">
    <source>
        <dbReference type="EMBL" id="PON83351.1"/>
    </source>
</evidence>
<protein>
    <submittedName>
        <fullName evidence="8">Oxoglutarate/iron-dependent dioxygenase</fullName>
    </submittedName>
</protein>
<keyword evidence="8" id="KW-0223">Dioxygenase</keyword>
<dbReference type="FunFam" id="2.60.120.330:FF:000005">
    <property type="entry name" value="1-aminocyclopropane-1-carboxylate oxidase homolog 1"/>
    <property type="match status" value="1"/>
</dbReference>
<gene>
    <name evidence="8" type="ORF">TorRG33x02_209180</name>
</gene>
<evidence type="ECO:0000256" key="4">
    <source>
        <dbReference type="ARBA" id="ARBA00023002"/>
    </source>
</evidence>
<comment type="caution">
    <text evidence="8">The sequence shown here is derived from an EMBL/GenBank/DDBJ whole genome shotgun (WGS) entry which is preliminary data.</text>
</comment>
<keyword evidence="9" id="KW-1185">Reference proteome</keyword>
<reference evidence="9" key="1">
    <citation type="submission" date="2016-06" db="EMBL/GenBank/DDBJ databases">
        <title>Parallel loss of symbiosis genes in relatives of nitrogen-fixing non-legume Parasponia.</title>
        <authorList>
            <person name="Van Velzen R."/>
            <person name="Holmer R."/>
            <person name="Bu F."/>
            <person name="Rutten L."/>
            <person name="Van Zeijl A."/>
            <person name="Liu W."/>
            <person name="Santuari L."/>
            <person name="Cao Q."/>
            <person name="Sharma T."/>
            <person name="Shen D."/>
            <person name="Roswanjaya Y."/>
            <person name="Wardhani T."/>
            <person name="Kalhor M.S."/>
            <person name="Jansen J."/>
            <person name="Van den Hoogen J."/>
            <person name="Gungor B."/>
            <person name="Hartog M."/>
            <person name="Hontelez J."/>
            <person name="Verver J."/>
            <person name="Yang W.-C."/>
            <person name="Schijlen E."/>
            <person name="Repin R."/>
            <person name="Schilthuizen M."/>
            <person name="Schranz E."/>
            <person name="Heidstra R."/>
            <person name="Miyata K."/>
            <person name="Fedorova E."/>
            <person name="Kohlen W."/>
            <person name="Bisseling T."/>
            <person name="Smit S."/>
            <person name="Geurts R."/>
        </authorList>
    </citation>
    <scope>NUCLEOTIDE SEQUENCE [LARGE SCALE GENOMIC DNA]</scope>
    <source>
        <strain evidence="9">cv. RG33-2</strain>
    </source>
</reference>
<dbReference type="Proteomes" id="UP000237000">
    <property type="component" value="Unassembled WGS sequence"/>
</dbReference>
<comment type="cofactor">
    <cofactor evidence="1">
        <name>Fe cation</name>
        <dbReference type="ChEBI" id="CHEBI:24875"/>
    </cofactor>
</comment>
<evidence type="ECO:0000256" key="6">
    <source>
        <dbReference type="RuleBase" id="RU003682"/>
    </source>
</evidence>
<sequence>MDMSDDDRMKELMAFDNTKLGVKGLVDAKVVNLPKMFIRPAEELAEDLARPKSQAGIPIIDLDGLLTDDRRREIVVDQVRIASETWGFFQVVNHGIPVGVLDKLMAGIRKFNEQDIEAKKEFYSRDHARRVKFNSNYDLFESKTVSWRDSLIITMVTSDPLDPIELPSACRDESMEYINHVTELGNKIFDLLSEALRLKPDHLRTTMQCNEARSLGCHYYPECPEPELAIGITQHTDSSFLTIVAQDQTGGLQVLHGNKNWVDVKPIPGALVVNIGDLLQLVSNDKLKSVVHRVLPSRQTRVSAAFFLAGRLAPPAILYGPIKELTSEENPAKYRGVLISEYLAKFRTKGLHEKPCLDQYRL</sequence>
<dbReference type="EMBL" id="JXTC01000180">
    <property type="protein sequence ID" value="PON83351.1"/>
    <property type="molecule type" value="Genomic_DNA"/>
</dbReference>
<feature type="domain" description="Fe2OG dioxygenase" evidence="7">
    <location>
        <begin position="211"/>
        <end position="310"/>
    </location>
</feature>
<keyword evidence="3 6" id="KW-0479">Metal-binding</keyword>
<dbReference type="Pfam" id="PF14226">
    <property type="entry name" value="DIOX_N"/>
    <property type="match status" value="1"/>
</dbReference>
<dbReference type="Gene3D" id="2.60.120.330">
    <property type="entry name" value="B-lactam Antibiotic, Isopenicillin N Synthase, Chain"/>
    <property type="match status" value="1"/>
</dbReference>
<dbReference type="GO" id="GO:0051213">
    <property type="term" value="F:dioxygenase activity"/>
    <property type="evidence" value="ECO:0007669"/>
    <property type="project" value="UniProtKB-KW"/>
</dbReference>
<comment type="similarity">
    <text evidence="2 6">Belongs to the iron/ascorbate-dependent oxidoreductase family.</text>
</comment>
<accession>A0A2P5ECS5</accession>
<dbReference type="GO" id="GO:0046872">
    <property type="term" value="F:metal ion binding"/>
    <property type="evidence" value="ECO:0007669"/>
    <property type="project" value="UniProtKB-KW"/>
</dbReference>
<dbReference type="PROSITE" id="PS51471">
    <property type="entry name" value="FE2OG_OXY"/>
    <property type="match status" value="1"/>
</dbReference>
<evidence type="ECO:0000256" key="5">
    <source>
        <dbReference type="ARBA" id="ARBA00023004"/>
    </source>
</evidence>
<evidence type="ECO:0000259" key="7">
    <source>
        <dbReference type="PROSITE" id="PS51471"/>
    </source>
</evidence>
<evidence type="ECO:0000313" key="9">
    <source>
        <dbReference type="Proteomes" id="UP000237000"/>
    </source>
</evidence>
<dbReference type="InterPro" id="IPR005123">
    <property type="entry name" value="Oxoglu/Fe-dep_dioxygenase_dom"/>
</dbReference>
<dbReference type="SUPFAM" id="SSF51197">
    <property type="entry name" value="Clavaminate synthase-like"/>
    <property type="match status" value="1"/>
</dbReference>
<dbReference type="InterPro" id="IPR044861">
    <property type="entry name" value="IPNS-like_FE2OG_OXY"/>
</dbReference>
<evidence type="ECO:0000256" key="2">
    <source>
        <dbReference type="ARBA" id="ARBA00008056"/>
    </source>
</evidence>
<evidence type="ECO:0000256" key="3">
    <source>
        <dbReference type="ARBA" id="ARBA00022723"/>
    </source>
</evidence>
<evidence type="ECO:0000256" key="1">
    <source>
        <dbReference type="ARBA" id="ARBA00001962"/>
    </source>
</evidence>
<dbReference type="PANTHER" id="PTHR10209:SF884">
    <property type="entry name" value="1-AMINOCYCLOPROPANE-1-CARBOXYLATE OXIDASE HOMOLOG 1-LIKE"/>
    <property type="match status" value="1"/>
</dbReference>
<dbReference type="AlphaFoldDB" id="A0A2P5ECS5"/>
<dbReference type="InParanoid" id="A0A2P5ECS5"/>
<proteinExistence type="inferred from homology"/>
<dbReference type="PANTHER" id="PTHR10209">
    <property type="entry name" value="OXIDOREDUCTASE, 2OG-FE II OXYGENASE FAMILY PROTEIN"/>
    <property type="match status" value="1"/>
</dbReference>
<dbReference type="InterPro" id="IPR026992">
    <property type="entry name" value="DIOX_N"/>
</dbReference>
<organism evidence="8 9">
    <name type="scientific">Trema orientale</name>
    <name type="common">Charcoal tree</name>
    <name type="synonym">Celtis orientalis</name>
    <dbReference type="NCBI Taxonomy" id="63057"/>
    <lineage>
        <taxon>Eukaryota</taxon>
        <taxon>Viridiplantae</taxon>
        <taxon>Streptophyta</taxon>
        <taxon>Embryophyta</taxon>
        <taxon>Tracheophyta</taxon>
        <taxon>Spermatophyta</taxon>
        <taxon>Magnoliopsida</taxon>
        <taxon>eudicotyledons</taxon>
        <taxon>Gunneridae</taxon>
        <taxon>Pentapetalae</taxon>
        <taxon>rosids</taxon>
        <taxon>fabids</taxon>
        <taxon>Rosales</taxon>
        <taxon>Cannabaceae</taxon>
        <taxon>Trema</taxon>
    </lineage>
</organism>
<name>A0A2P5ECS5_TREOI</name>